<evidence type="ECO:0000313" key="2">
    <source>
        <dbReference type="EMBL" id="BFG69493.1"/>
    </source>
</evidence>
<keyword evidence="1" id="KW-0732">Signal</keyword>
<evidence type="ECO:0000256" key="1">
    <source>
        <dbReference type="SAM" id="SignalP"/>
    </source>
</evidence>
<protein>
    <recommendedName>
        <fullName evidence="3">Beta-lactamase-inhibitor-like PepSY-like domain-containing protein</fullName>
    </recommendedName>
</protein>
<accession>A0AAT9GFN2</accession>
<organism evidence="2">
    <name type="scientific">Sediminibacterium sp. KACHI17</name>
    <dbReference type="NCBI Taxonomy" id="1751071"/>
    <lineage>
        <taxon>Bacteria</taxon>
        <taxon>Pseudomonadati</taxon>
        <taxon>Bacteroidota</taxon>
        <taxon>Chitinophagia</taxon>
        <taxon>Chitinophagales</taxon>
        <taxon>Chitinophagaceae</taxon>
        <taxon>Sediminibacterium</taxon>
    </lineage>
</organism>
<dbReference type="EMBL" id="AP029612">
    <property type="protein sequence ID" value="BFG69493.1"/>
    <property type="molecule type" value="Genomic_DNA"/>
</dbReference>
<feature type="chain" id="PRO_5043322260" description="Beta-lactamase-inhibitor-like PepSY-like domain-containing protein" evidence="1">
    <location>
        <begin position="21"/>
        <end position="149"/>
    </location>
</feature>
<name>A0AAT9GFN2_9BACT</name>
<dbReference type="Gene3D" id="3.10.450.360">
    <property type="match status" value="1"/>
</dbReference>
<sequence>MKKLFILTLAVIALGTSAFADTNKKTKYNGASHFSSTFTGVKEVSWSADEKFEKASFLENGIKKEVFYTHDGELIGLTKTYAFDKLPKAALQTITTKYTYPEFQLEDCIEFTNSVGETSYFISMEKVNQKLVLQISESGDVSIFSKENK</sequence>
<dbReference type="RefSeq" id="WP_353549814.1">
    <property type="nucleotide sequence ID" value="NZ_AP029612.1"/>
</dbReference>
<evidence type="ECO:0008006" key="3">
    <source>
        <dbReference type="Google" id="ProtNLM"/>
    </source>
</evidence>
<dbReference type="SUPFAM" id="SSF160574">
    <property type="entry name" value="BT0923-like"/>
    <property type="match status" value="1"/>
</dbReference>
<reference evidence="2" key="1">
    <citation type="submission" date="2024-02" db="EMBL/GenBank/DDBJ databases">
        <title>Sediminibacterium planktonica sp. nov. and Sediminibacterium longus sp. nov., isolated from surface lake and river water.</title>
        <authorList>
            <person name="Watanabe K."/>
            <person name="Takemine S."/>
            <person name="Ishii Y."/>
            <person name="Ogata Y."/>
            <person name="Shindo C."/>
            <person name="Suda W."/>
        </authorList>
    </citation>
    <scope>NUCLEOTIDE SEQUENCE</scope>
    <source>
        <strain evidence="2">KACHI17</strain>
    </source>
</reference>
<gene>
    <name evidence="2" type="ORF">KACHI17_03740</name>
</gene>
<proteinExistence type="predicted"/>
<dbReference type="AlphaFoldDB" id="A0AAT9GFN2"/>
<feature type="signal peptide" evidence="1">
    <location>
        <begin position="1"/>
        <end position="20"/>
    </location>
</feature>